<dbReference type="GO" id="GO:0004525">
    <property type="term" value="F:ribonuclease III activity"/>
    <property type="evidence" value="ECO:0007669"/>
    <property type="project" value="InterPro"/>
</dbReference>
<keyword evidence="3" id="KW-1185">Reference proteome</keyword>
<dbReference type="PROSITE" id="PS00517">
    <property type="entry name" value="RNASE_3_1"/>
    <property type="match status" value="1"/>
</dbReference>
<dbReference type="Pfam" id="PF00636">
    <property type="entry name" value="Ribonuclease_3"/>
    <property type="match status" value="1"/>
</dbReference>
<dbReference type="Gene3D" id="1.10.1520.10">
    <property type="entry name" value="Ribonuclease III domain"/>
    <property type="match status" value="1"/>
</dbReference>
<evidence type="ECO:0000313" key="2">
    <source>
        <dbReference type="EMBL" id="KAG0690903.1"/>
    </source>
</evidence>
<dbReference type="SMART" id="SM00535">
    <property type="entry name" value="RIBOc"/>
    <property type="match status" value="1"/>
</dbReference>
<dbReference type="PROSITE" id="PS50142">
    <property type="entry name" value="RNASE_3_2"/>
    <property type="match status" value="1"/>
</dbReference>
<dbReference type="InterPro" id="IPR036389">
    <property type="entry name" value="RNase_III_sf"/>
</dbReference>
<evidence type="ECO:0000313" key="3">
    <source>
        <dbReference type="Proteomes" id="UP000697127"/>
    </source>
</evidence>
<accession>A0A9P7BIE7</accession>
<proteinExistence type="predicted"/>
<organism evidence="2 3">
    <name type="scientific">Pichia californica</name>
    <dbReference type="NCBI Taxonomy" id="460514"/>
    <lineage>
        <taxon>Eukaryota</taxon>
        <taxon>Fungi</taxon>
        <taxon>Dikarya</taxon>
        <taxon>Ascomycota</taxon>
        <taxon>Saccharomycotina</taxon>
        <taxon>Pichiomycetes</taxon>
        <taxon>Pichiales</taxon>
        <taxon>Pichiaceae</taxon>
        <taxon>Pichia</taxon>
    </lineage>
</organism>
<feature type="domain" description="RNase III" evidence="1">
    <location>
        <begin position="1"/>
        <end position="71"/>
    </location>
</feature>
<dbReference type="EMBL" id="PUHW01000014">
    <property type="protein sequence ID" value="KAG0690903.1"/>
    <property type="molecule type" value="Genomic_DNA"/>
</dbReference>
<evidence type="ECO:0000259" key="1">
    <source>
        <dbReference type="PROSITE" id="PS50142"/>
    </source>
</evidence>
<dbReference type="OrthoDB" id="2392202at2759"/>
<sequence>MAEFDRIKNIPMFPLTKHKTLWDLAFTPSSINPKIGCNYERLEFLGDSFIIVLVDAILIEKHPSIYSHRLASQMVTNENLRMWCIISGLDENAKAPIGYKGYADVFEAYCGCWALIIFGDDYLDDARNFTMITNRCWKSFISWIEDFIEISLTKRVRPKESETHNIVPEKKCLGKSFTIFLITLSLYENNPSRSEGFLTEQRQILNRKYYYEIFHHQATAILNNYYPCNGIDSMIGKFVNDQFAYSNDLFYLFKFLLADSLKIKEYTDCIEEFSENLLATVCHKRNRSDVSDSEDNVDDNDDSDINDKQSYKTSKLAKVDSFLLNILAYRCTIMAVI</sequence>
<reference evidence="2" key="1">
    <citation type="submission" date="2020-11" db="EMBL/GenBank/DDBJ databases">
        <title>Kefir isolates.</title>
        <authorList>
            <person name="Marcisauskas S."/>
            <person name="Kim Y."/>
            <person name="Blasche S."/>
        </authorList>
    </citation>
    <scope>NUCLEOTIDE SEQUENCE</scope>
    <source>
        <strain evidence="2">Olga-1</strain>
    </source>
</reference>
<gene>
    <name evidence="2" type="ORF">C6P40_000800</name>
</gene>
<dbReference type="InterPro" id="IPR000999">
    <property type="entry name" value="RNase_III_dom"/>
</dbReference>
<protein>
    <recommendedName>
        <fullName evidence="1">RNase III domain-containing protein</fullName>
    </recommendedName>
</protein>
<comment type="caution">
    <text evidence="2">The sequence shown here is derived from an EMBL/GenBank/DDBJ whole genome shotgun (WGS) entry which is preliminary data.</text>
</comment>
<dbReference type="AlphaFoldDB" id="A0A9P7BIE7"/>
<dbReference type="GO" id="GO:0006396">
    <property type="term" value="P:RNA processing"/>
    <property type="evidence" value="ECO:0007669"/>
    <property type="project" value="InterPro"/>
</dbReference>
<name>A0A9P7BIE7_9ASCO</name>
<dbReference type="CDD" id="cd00593">
    <property type="entry name" value="RIBOc"/>
    <property type="match status" value="1"/>
</dbReference>
<dbReference type="SUPFAM" id="SSF69065">
    <property type="entry name" value="RNase III domain-like"/>
    <property type="match status" value="1"/>
</dbReference>
<dbReference type="Proteomes" id="UP000697127">
    <property type="component" value="Unassembled WGS sequence"/>
</dbReference>